<dbReference type="VEuPathDB" id="CryptoDB:Vbra_7941"/>
<feature type="compositionally biased region" description="Polar residues" evidence="1">
    <location>
        <begin position="114"/>
        <end position="128"/>
    </location>
</feature>
<feature type="region of interest" description="Disordered" evidence="1">
    <location>
        <begin position="99"/>
        <end position="128"/>
    </location>
</feature>
<protein>
    <submittedName>
        <fullName evidence="2">Uncharacterized protein</fullName>
    </submittedName>
</protein>
<evidence type="ECO:0000256" key="1">
    <source>
        <dbReference type="SAM" id="MobiDB-lite"/>
    </source>
</evidence>
<dbReference type="InParanoid" id="A0A0G4EME3"/>
<evidence type="ECO:0000313" key="2">
    <source>
        <dbReference type="EMBL" id="CEL98555.1"/>
    </source>
</evidence>
<gene>
    <name evidence="2" type="ORF">Vbra_7941</name>
</gene>
<sequence length="128" mass="13911">MGLAASCCGKNRKEHDARPTFEVGSPAPSPRGACDDGTSSVESPYYDFVLDVVSDLDEDEVCSRQCCFEECWSSRERDGSRTHPRDLLEASKECLEQHESRIATPETLLPTARDSATSAAHQIASSSA</sequence>
<name>A0A0G4EME3_VITBC</name>
<proteinExistence type="predicted"/>
<organism evidence="2 3">
    <name type="scientific">Vitrella brassicaformis (strain CCMP3155)</name>
    <dbReference type="NCBI Taxonomy" id="1169540"/>
    <lineage>
        <taxon>Eukaryota</taxon>
        <taxon>Sar</taxon>
        <taxon>Alveolata</taxon>
        <taxon>Colpodellida</taxon>
        <taxon>Vitrellaceae</taxon>
        <taxon>Vitrella</taxon>
    </lineage>
</organism>
<dbReference type="AlphaFoldDB" id="A0A0G4EME3"/>
<reference evidence="2 3" key="1">
    <citation type="submission" date="2014-11" db="EMBL/GenBank/DDBJ databases">
        <authorList>
            <person name="Zhu J."/>
            <person name="Qi W."/>
            <person name="Song R."/>
        </authorList>
    </citation>
    <scope>NUCLEOTIDE SEQUENCE [LARGE SCALE GENOMIC DNA]</scope>
</reference>
<accession>A0A0G4EME3</accession>
<dbReference type="Proteomes" id="UP000041254">
    <property type="component" value="Unassembled WGS sequence"/>
</dbReference>
<evidence type="ECO:0000313" key="3">
    <source>
        <dbReference type="Proteomes" id="UP000041254"/>
    </source>
</evidence>
<dbReference type="EMBL" id="CDMY01000273">
    <property type="protein sequence ID" value="CEL98555.1"/>
    <property type="molecule type" value="Genomic_DNA"/>
</dbReference>
<keyword evidence="3" id="KW-1185">Reference proteome</keyword>
<feature type="region of interest" description="Disordered" evidence="1">
    <location>
        <begin position="17"/>
        <end position="41"/>
    </location>
</feature>